<keyword evidence="6" id="KW-1185">Reference proteome</keyword>
<gene>
    <name evidence="5" type="ORF">T552_00867</name>
</gene>
<evidence type="ECO:0000259" key="2">
    <source>
        <dbReference type="SMART" id="SM01214"/>
    </source>
</evidence>
<sequence length="2737" mass="319001">MEIFVEKIVLWIVIICLSYVVLTHILLGVIKRIGGVHIRRFGYFSIHGIELCYNEEYGRLYVESVKMHFHRPTLATRTWVSFCIKGISMNICKSCKKRQEISKKRKSLDFFKKYAQKGVYFMLKILKSSIIFKIKDWIDIVITDTSINIEDYGKFFIGRFNICFNNAFYHGTTSEIYSGKFPKFLYDEKTFEMINIVDSILFISKKGTSSELIDKVLINVQGKLDCMIKSVKCSLKCGKFILPLDEFMDNSDLSCFFNDKVDSFVSEMNNNNFKVEDELKESAAKIKQSIVEKMHWFDMIHEIQFHIGNLKIKKSITSSSSENYTSFISLKLKEIGINIHYIGENSNIYRQFLDVPASHQILASCISLSISIFQQTIQEKDFILIPMITFTCKITTLDHLVNNSIITKGMNLTNIIANMAITSPSINLRFERLLSIVSIFESKNVTNTSAFSKIQLFEDFIPKLNFNFSIYEPVIRILLPFNNSLYENLKQKPTILILSLSNIFMDLQTNISGNGISRLFSVNTSILFISQKLYYHTSFKRKYNILSIENFTLHFKFDLFPFNNVFIGIFHDNVVFNLNNIEIIYCLNNIFLNISNTRYDYLGEKNTGLLDIFLLYKCSLLLRKIEFHGSKLDIYLFGNEPKITHDHKGILLRLDSWEMEYCFLNMGSKELLFSIYKENRSPNFQHILNTFVFNTIPSSRGTLLLNGFKIFSMHAENVLDMKEPIIEVIKCGLTFVTEPNKDHLLRITIEIDQLSLTYSLFKYYTILLALKILEKTFFQQNIFKTSQGCHADDNGQVSNLLWGYIFLYISISSVKVKIELPSKQFSMLSIHKLEMSHNKDKFLSFKAGNIVLYVLSPIIQEFWDRIVNINTLTIYYKRVKIDQKNEPTIVLYTDAIRIRIPHKFVLHLMVESIQNTIKSSKQLYYCFFTSYNSSTLTNHPVKAKVIPKIHLESSIISFDIEDDPFEARLGLIWRIGLIEQKARIMRETTFDIKAEKIKDESELMNDNEQSKTNNENEYFLGTSFEKSELKQLYNKQECHMKNIKDVQDLSESKFSNLPSKAEQAYEKLQEYNSHSWIKKFQKVNNLQSSKLYSIRYRHWISDDIECISTFQENILPLPTRPPLLSILFSKVQFIFDKPSFPIENLYQFLRDTGKGLPLDTKFSVLIPFNLSWKMAEVKVCLRDYPLPLIYIPDSNSLQPQNSPTWDFSSDLVIAEQFSGKESIRYVEVCIIPDESEKKGSPFNIRVARTVNPVKFYGVVDISINTLYPTQITWGMSLQPAIQDIMRIFGTFSRPPEDPSDKLGFWDKIRLIIHTSFKFKWKNGGNVYLTLKGSRDPYLITGDGAGFIKCWRGNVEWNVGCSLDSRNFMVIISDEFLLAIPDFVKQAQSLMNWPNTIISVYDNLTNNTYEKNTIYFQKIIMKLRGGVKWTAGLVFERHCDNACQNCCGKYQCKIFSFKPHYKIILRIPKFALSENEEKYDAFKGFRSHYLHGSLSIISPIDASLSNLKFNEKIKSYNAIHLTPKVFQHFLNWWSLFSGIMSFPLKSGKLFPFPHMKKKISRHLMTFSYKLELSPLFLSHIYNYRTDVDWIDKTFTSIGVKGKTEKFTLDIHQKKDIQFKKLHKTRRNENIIVDKATIDFTYTDLKLILSRFNEVDIEDFNKFEYDSQKSHDFRRIFQKNNSNHFFVNEDLKWIDIDDFIDLDLDISLKSAPVFQILPLAYIPQFIYFRGTNNHSNGSDPENICSSKYQFGNDDTHFCILNNKKDPYDIQVELIQKRQNEIMKQINKNKNKLSCIENVISKKSKATILKSQYKKIMDENTMLFDKHNFINAILLHLKADQDDKFTSKMDMSTDNHLVSSCISENFRVLSKETISEDFSDFDNRFFVYNIQLKWYNSVRNILFSYIHQITQREGFVYYMSQKAVKFITDLIKEQVKLGNHLSIMTNEKIINKQGFNDQEINELIDGLMSDTNNDFKDERNNKKSFSSIDNPFFRDDSDYILSKNYDCQHSYIVKLFAPQIQLQSEKNDQGVAIITAQNMQLKVFSIIDKDMVDDTLSGLLQHRFIVKMDNAQIFVSKKNDFIENSANFFYANNYGSLQSNWSPWIPLESIYDFSGTPMAFTRIIDQTSASLGFIKYNHLRLKKNELNHSKNDLFESFKIESPEQYVNNIFVDFPKIIFTANSDQYYIIFLIVTDLLIYTEPAQKEKSKRLEKLMLAVDFSDLTGTAEMVVNLQKKIRNLEEIKTRHRLYYEKYNMEQRLIGIKIEAELRDCEDELFYLMKSIAASQKHDGNIIKNVANMSWLLSASEVVWHGLLENNKPFVDFGLSNATYQRTDNFDGSNFNILEIETIQGINLLPKTCFPDLLSPYFCESKSVLHGRKKKMIRIYWHMLDSIGGIPVMDHFEVNIFPLSIKLEHEVGKKIFDYVFPGKGAVNSMAQEKSSPLKRDINADMSNTENYYKTDISHPFYSNRSSSVSLLMNSIKSPIESFSCLSKLSRESIKSNSSFQIFYDSEDVNGAESLKLSKSEIQIADPNVFEKNDRINNKSCFKPNDDLNQMVLRANNNMTLLYVKVPSLILCLSYKGPRKKNIEDLNNFVFCIPTIEYRNKTWSYLDLVLHIKKEIIKAIIGHTGSLVKDKFIQRRSREKLSQTKREYIPFKINMPLNYKNKNTEFQKMTSNIMKSNLMKSNCQHFNHKHHLCNFSERSLSCVSHLVEFNDTEESEEGRIKKAKMLLGKFIDTTI</sequence>
<dbReference type="SMART" id="SM01214">
    <property type="entry name" value="Fmp27_GFWDK"/>
    <property type="match status" value="1"/>
</dbReference>
<feature type="domain" description="FMP27 WPPW motif-containing RBG unit" evidence="4">
    <location>
        <begin position="1597"/>
        <end position="2107"/>
    </location>
</feature>
<dbReference type="InterPro" id="IPR019449">
    <property type="entry name" value="FMP27_WPPW_RBG"/>
</dbReference>
<feature type="domain" description="FMP27/BLTP2/Hobbit GFWDK motif-containing RBG unit" evidence="2">
    <location>
        <begin position="1183"/>
        <end position="1339"/>
    </location>
</feature>
<dbReference type="SMART" id="SM01216">
    <property type="entry name" value="Fmp27_WPPW"/>
    <property type="match status" value="1"/>
</dbReference>
<evidence type="ECO:0000259" key="3">
    <source>
        <dbReference type="SMART" id="SM01215"/>
    </source>
</evidence>
<dbReference type="InterPro" id="IPR045167">
    <property type="entry name" value="Hobbit"/>
</dbReference>
<organism evidence="5 6">
    <name type="scientific">Pneumocystis carinii (strain B80)</name>
    <name type="common">Rat pneumocystis pneumonia agent</name>
    <name type="synonym">Pneumocystis carinii f. sp. carinii</name>
    <dbReference type="NCBI Taxonomy" id="1408658"/>
    <lineage>
        <taxon>Eukaryota</taxon>
        <taxon>Fungi</taxon>
        <taxon>Dikarya</taxon>
        <taxon>Ascomycota</taxon>
        <taxon>Taphrinomycotina</taxon>
        <taxon>Pneumocystomycetes</taxon>
        <taxon>Pneumocystaceae</taxon>
        <taxon>Pneumocystis</taxon>
    </lineage>
</organism>
<evidence type="ECO:0000259" key="4">
    <source>
        <dbReference type="SMART" id="SM01216"/>
    </source>
</evidence>
<dbReference type="Proteomes" id="UP000054454">
    <property type="component" value="Unassembled WGS sequence"/>
</dbReference>
<name>A0A0W4ZMQ8_PNEC8</name>
<dbReference type="OrthoDB" id="1562405at2759"/>
<dbReference type="VEuPathDB" id="FungiDB:T552_00867"/>
<dbReference type="RefSeq" id="XP_018226646.1">
    <property type="nucleotide sequence ID" value="XM_018369464.1"/>
</dbReference>
<accession>A0A0W4ZMQ8</accession>
<dbReference type="GeneID" id="28935666"/>
<feature type="transmembrane region" description="Helical" evidence="1">
    <location>
        <begin position="9"/>
        <end position="30"/>
    </location>
</feature>
<dbReference type="Pfam" id="PF10344">
    <property type="entry name" value="Hobbit"/>
    <property type="match status" value="1"/>
</dbReference>
<dbReference type="InterPro" id="IPR019441">
    <property type="entry name" value="FMP27/BLTP2/Hobbit_GFWDK_RBG"/>
</dbReference>
<proteinExistence type="predicted"/>
<evidence type="ECO:0000313" key="6">
    <source>
        <dbReference type="Proteomes" id="UP000054454"/>
    </source>
</evidence>
<protein>
    <recommendedName>
        <fullName evidence="7">FMP27 GFWDK domain-containing protein</fullName>
    </recommendedName>
</protein>
<comment type="caution">
    <text evidence="5">The sequence shown here is derived from an EMBL/GenBank/DDBJ whole genome shotgun (WGS) entry which is preliminary data.</text>
</comment>
<evidence type="ECO:0000313" key="5">
    <source>
        <dbReference type="EMBL" id="KTW29659.1"/>
    </source>
</evidence>
<dbReference type="PANTHER" id="PTHR15678">
    <property type="entry name" value="ANTIGEN MLAA-22-RELATED"/>
    <property type="match status" value="1"/>
</dbReference>
<evidence type="ECO:0008006" key="7">
    <source>
        <dbReference type="Google" id="ProtNLM"/>
    </source>
</evidence>
<dbReference type="InterPro" id="IPR019415">
    <property type="entry name" value="FMP27_SW_RBG"/>
</dbReference>
<evidence type="ECO:0000256" key="1">
    <source>
        <dbReference type="SAM" id="Phobius"/>
    </source>
</evidence>
<keyword evidence="1" id="KW-0472">Membrane</keyword>
<feature type="domain" description="FMP27 SW motif-containing RBG unit" evidence="3">
    <location>
        <begin position="1063"/>
        <end position="1165"/>
    </location>
</feature>
<dbReference type="SMART" id="SM01215">
    <property type="entry name" value="Fmp27_SW"/>
    <property type="match status" value="1"/>
</dbReference>
<keyword evidence="1" id="KW-0812">Transmembrane</keyword>
<keyword evidence="1" id="KW-1133">Transmembrane helix</keyword>
<dbReference type="EMBL" id="LFVZ01000004">
    <property type="protein sequence ID" value="KTW29659.1"/>
    <property type="molecule type" value="Genomic_DNA"/>
</dbReference>
<dbReference type="PANTHER" id="PTHR15678:SF6">
    <property type="entry name" value="BRIDGE-LIKE LIPID TRANSFER PROTEIN FAMILY MEMBER 2"/>
    <property type="match status" value="1"/>
</dbReference>
<reference evidence="6" key="1">
    <citation type="journal article" date="2016" name="Nat. Commun.">
        <title>Genome analysis of three Pneumocystis species reveals adaptation mechanisms to life exclusively in mammalian hosts.</title>
        <authorList>
            <person name="Ma L."/>
            <person name="Chen Z."/>
            <person name="Huang D.W."/>
            <person name="Kutty G."/>
            <person name="Ishihara M."/>
            <person name="Wang H."/>
            <person name="Abouelleil A."/>
            <person name="Bishop L."/>
            <person name="Davey E."/>
            <person name="Deng R."/>
            <person name="Deng X."/>
            <person name="Fan L."/>
            <person name="Fantoni G."/>
            <person name="Fitzgerald M."/>
            <person name="Gogineni E."/>
            <person name="Goldberg J.M."/>
            <person name="Handley G."/>
            <person name="Hu X."/>
            <person name="Huber C."/>
            <person name="Jiao X."/>
            <person name="Jones K."/>
            <person name="Levin J.Z."/>
            <person name="Liu Y."/>
            <person name="Macdonald P."/>
            <person name="Melnikov A."/>
            <person name="Raley C."/>
            <person name="Sassi M."/>
            <person name="Sherman B.T."/>
            <person name="Song X."/>
            <person name="Sykes S."/>
            <person name="Tran B."/>
            <person name="Walsh L."/>
            <person name="Xia Y."/>
            <person name="Yang J."/>
            <person name="Young S."/>
            <person name="Zeng Q."/>
            <person name="Zheng X."/>
            <person name="Stephens R."/>
            <person name="Nusbaum C."/>
            <person name="Birren B.W."/>
            <person name="Azadi P."/>
            <person name="Lempicki R.A."/>
            <person name="Cuomo C.A."/>
            <person name="Kovacs J.A."/>
        </authorList>
    </citation>
    <scope>NUCLEOTIDE SEQUENCE [LARGE SCALE GENOMIC DNA]</scope>
    <source>
        <strain evidence="6">B80</strain>
    </source>
</reference>